<keyword evidence="3" id="KW-1185">Reference proteome</keyword>
<organism evidence="2 3">
    <name type="scientific">Glossina austeni</name>
    <name type="common">Savannah tsetse fly</name>
    <dbReference type="NCBI Taxonomy" id="7395"/>
    <lineage>
        <taxon>Eukaryota</taxon>
        <taxon>Metazoa</taxon>
        <taxon>Ecdysozoa</taxon>
        <taxon>Arthropoda</taxon>
        <taxon>Hexapoda</taxon>
        <taxon>Insecta</taxon>
        <taxon>Pterygota</taxon>
        <taxon>Neoptera</taxon>
        <taxon>Endopterygota</taxon>
        <taxon>Diptera</taxon>
        <taxon>Brachycera</taxon>
        <taxon>Muscomorpha</taxon>
        <taxon>Hippoboscoidea</taxon>
        <taxon>Glossinidae</taxon>
        <taxon>Glossina</taxon>
    </lineage>
</organism>
<keyword evidence="1" id="KW-0812">Transmembrane</keyword>
<accession>A0A1A9UD31</accession>
<dbReference type="AlphaFoldDB" id="A0A1A9UD31"/>
<evidence type="ECO:0000313" key="3">
    <source>
        <dbReference type="Proteomes" id="UP000078200"/>
    </source>
</evidence>
<dbReference type="VEuPathDB" id="VectorBase:GAUT000426"/>
<keyword evidence="1" id="KW-0472">Membrane</keyword>
<keyword evidence="1" id="KW-1133">Transmembrane helix</keyword>
<name>A0A1A9UD31_GLOAU</name>
<evidence type="ECO:0000313" key="2">
    <source>
        <dbReference type="EnsemblMetazoa" id="GAUT000426-PA"/>
    </source>
</evidence>
<evidence type="ECO:0000256" key="1">
    <source>
        <dbReference type="SAM" id="Phobius"/>
    </source>
</evidence>
<protein>
    <submittedName>
        <fullName evidence="2">Uncharacterized protein</fullName>
    </submittedName>
</protein>
<sequence length="117" mass="13847">MPRISTYRSKGTLRLSVLAFMMTFINLLSKTHFVLNQRNPPILLYQNVRGLNTKFQELYPSSVGCDYYIIILSERWLKPKSWDRRGGYVQVLLVELCALFVRYYIEKLYCVSPDTFH</sequence>
<proteinExistence type="predicted"/>
<reference evidence="2" key="1">
    <citation type="submission" date="2020-05" db="UniProtKB">
        <authorList>
            <consortium name="EnsemblMetazoa"/>
        </authorList>
    </citation>
    <scope>IDENTIFICATION</scope>
    <source>
        <strain evidence="2">TTRI</strain>
    </source>
</reference>
<feature type="transmembrane region" description="Helical" evidence="1">
    <location>
        <begin position="87"/>
        <end position="105"/>
    </location>
</feature>
<feature type="transmembrane region" description="Helical" evidence="1">
    <location>
        <begin position="12"/>
        <end position="29"/>
    </location>
</feature>
<dbReference type="EnsemblMetazoa" id="GAUT000426-RA">
    <property type="protein sequence ID" value="GAUT000426-PA"/>
    <property type="gene ID" value="GAUT000426"/>
</dbReference>
<dbReference type="Proteomes" id="UP000078200">
    <property type="component" value="Unassembled WGS sequence"/>
</dbReference>